<feature type="domain" description="Aspartate/glutamate/uridylate kinase" evidence="2">
    <location>
        <begin position="5"/>
        <end position="272"/>
    </location>
</feature>
<evidence type="ECO:0000256" key="1">
    <source>
        <dbReference type="ARBA" id="ARBA00010122"/>
    </source>
</evidence>
<evidence type="ECO:0000259" key="2">
    <source>
        <dbReference type="Pfam" id="PF00696"/>
    </source>
</evidence>
<dbReference type="OrthoDB" id="9799110at2"/>
<sequence length="432" mass="47327">MNCPVVMKFGGASLGCAESILRVARLIQQQQKHTRVVVIVSGCGNVTNDLETILADSHKPSQKRALEQVKLFHSELLRQCALTLQAEPELTATQHVIYDLCDHALELLDYPEVAHDDLLTLGERLSAQIMIGILRVLGLSCGYLDAAEFIHLCGEKSEHQPAIEKINRLCQQVARQAKHVNVSEGFIARAEDGQIATLGRNGSDTTAAIWAVALNASRLEIWKEVEGLCNADPNIIPQASLITDIAFDDLCVLSQFGASVIHYPALQLLRQQRLILSLKCPKNPNTPKATHIHFGGERPPVSALALLSGVQVLPHGERLGLFCVDKGAAELRFVMDLFLQDKTLHALQEIQKSQNLLLLTLFSNQFAIDTQALKSQLSELGISVLAVCSDSANECVNLVIVAEEKTQAMRIAHAQLRQQITQSQCIEVNDAV</sequence>
<dbReference type="EMBL" id="NKHF01000096">
    <property type="protein sequence ID" value="PCK30157.1"/>
    <property type="molecule type" value="Genomic_DNA"/>
</dbReference>
<dbReference type="InterPro" id="IPR036393">
    <property type="entry name" value="AceGlu_kinase-like_sf"/>
</dbReference>
<evidence type="ECO:0000313" key="3">
    <source>
        <dbReference type="EMBL" id="PCK30157.1"/>
    </source>
</evidence>
<dbReference type="PANTHER" id="PTHR21499">
    <property type="entry name" value="ASPARTATE KINASE"/>
    <property type="match status" value="1"/>
</dbReference>
<comment type="caution">
    <text evidence="3">The sequence shown here is derived from an EMBL/GenBank/DDBJ whole genome shotgun (WGS) entry which is preliminary data.</text>
</comment>
<dbReference type="GO" id="GO:0005829">
    <property type="term" value="C:cytosol"/>
    <property type="evidence" value="ECO:0007669"/>
    <property type="project" value="TreeGrafter"/>
</dbReference>
<evidence type="ECO:0000313" key="4">
    <source>
        <dbReference type="Proteomes" id="UP000228621"/>
    </source>
</evidence>
<dbReference type="SUPFAM" id="SSF53633">
    <property type="entry name" value="Carbamate kinase-like"/>
    <property type="match status" value="1"/>
</dbReference>
<organism evidence="3 4">
    <name type="scientific">Pseudoalteromonas piscicida</name>
    <dbReference type="NCBI Taxonomy" id="43662"/>
    <lineage>
        <taxon>Bacteria</taxon>
        <taxon>Pseudomonadati</taxon>
        <taxon>Pseudomonadota</taxon>
        <taxon>Gammaproteobacteria</taxon>
        <taxon>Alteromonadales</taxon>
        <taxon>Pseudoalteromonadaceae</taxon>
        <taxon>Pseudoalteromonas</taxon>
    </lineage>
</organism>
<dbReference type="GO" id="GO:0009090">
    <property type="term" value="P:homoserine biosynthetic process"/>
    <property type="evidence" value="ECO:0007669"/>
    <property type="project" value="TreeGrafter"/>
</dbReference>
<dbReference type="AlphaFoldDB" id="A0A2A5JLA7"/>
<dbReference type="InterPro" id="IPR042199">
    <property type="entry name" value="AsparK_Bifunc_asparK/hSer_DH"/>
</dbReference>
<dbReference type="Pfam" id="PF00696">
    <property type="entry name" value="AA_kinase"/>
    <property type="match status" value="1"/>
</dbReference>
<dbReference type="RefSeq" id="WP_099643600.1">
    <property type="nucleotide sequence ID" value="NZ_NKHF01000096.1"/>
</dbReference>
<dbReference type="InterPro" id="IPR001048">
    <property type="entry name" value="Asp/Glu/Uridylate_kinase"/>
</dbReference>
<reference evidence="4" key="1">
    <citation type="journal article" date="2019" name="Genome Announc.">
        <title>Draft Genome Sequence of Pseudoalteromonas piscicida Strain 36Y ROTHPW, an Hypersaline Seawater Isolate from the South Coast of Sonora, Mexico.</title>
        <authorList>
            <person name="Sanchez-Diaz R."/>
            <person name="Molina-Garza Z.J."/>
            <person name="Cruz-Suarez L.E."/>
            <person name="Selvin J."/>
            <person name="Kiran G.S."/>
            <person name="Ibarra-Gamez J.C."/>
            <person name="Gomez-Gil B."/>
            <person name="Galaviz-Silva L."/>
        </authorList>
    </citation>
    <scope>NUCLEOTIDE SEQUENCE [LARGE SCALE GENOMIC DNA]</scope>
    <source>
        <strain evidence="4">36Y_RITHPW</strain>
    </source>
</reference>
<dbReference type="Gene3D" id="3.40.1160.10">
    <property type="entry name" value="Acetylglutamate kinase-like"/>
    <property type="match status" value="1"/>
</dbReference>
<comment type="similarity">
    <text evidence="1">Belongs to the aspartokinase family.</text>
</comment>
<dbReference type="GO" id="GO:0004072">
    <property type="term" value="F:aspartate kinase activity"/>
    <property type="evidence" value="ECO:0007669"/>
    <property type="project" value="TreeGrafter"/>
</dbReference>
<proteinExistence type="inferred from homology"/>
<keyword evidence="4" id="KW-1185">Reference proteome</keyword>
<dbReference type="PANTHER" id="PTHR21499:SF59">
    <property type="entry name" value="ASPARTOKINASE"/>
    <property type="match status" value="1"/>
</dbReference>
<protein>
    <recommendedName>
        <fullName evidence="2">Aspartate/glutamate/uridylate kinase domain-containing protein</fullName>
    </recommendedName>
</protein>
<name>A0A2A5JLA7_PSEO7</name>
<accession>A0A2A5JLA7</accession>
<dbReference type="Proteomes" id="UP000228621">
    <property type="component" value="Unassembled WGS sequence"/>
</dbReference>
<gene>
    <name evidence="3" type="ORF">CEX98_19065</name>
</gene>
<dbReference type="GO" id="GO:0009089">
    <property type="term" value="P:lysine biosynthetic process via diaminopimelate"/>
    <property type="evidence" value="ECO:0007669"/>
    <property type="project" value="TreeGrafter"/>
</dbReference>
<dbReference type="Gene3D" id="1.20.120.1320">
    <property type="entry name" value="Aspartokinase, catalytic domain"/>
    <property type="match status" value="1"/>
</dbReference>